<reference evidence="1" key="1">
    <citation type="journal article" date="2023" name="Nat. Commun.">
        <title>Diploid and tetraploid genomes of Acorus and the evolution of monocots.</title>
        <authorList>
            <person name="Ma L."/>
            <person name="Liu K.W."/>
            <person name="Li Z."/>
            <person name="Hsiao Y.Y."/>
            <person name="Qi Y."/>
            <person name="Fu T."/>
            <person name="Tang G.D."/>
            <person name="Zhang D."/>
            <person name="Sun W.H."/>
            <person name="Liu D.K."/>
            <person name="Li Y."/>
            <person name="Chen G.Z."/>
            <person name="Liu X.D."/>
            <person name="Liao X.Y."/>
            <person name="Jiang Y.T."/>
            <person name="Yu X."/>
            <person name="Hao Y."/>
            <person name="Huang J."/>
            <person name="Zhao X.W."/>
            <person name="Ke S."/>
            <person name="Chen Y.Y."/>
            <person name="Wu W.L."/>
            <person name="Hsu J.L."/>
            <person name="Lin Y.F."/>
            <person name="Huang M.D."/>
            <person name="Li C.Y."/>
            <person name="Huang L."/>
            <person name="Wang Z.W."/>
            <person name="Zhao X."/>
            <person name="Zhong W.Y."/>
            <person name="Peng D.H."/>
            <person name="Ahmad S."/>
            <person name="Lan S."/>
            <person name="Zhang J.S."/>
            <person name="Tsai W.C."/>
            <person name="Van de Peer Y."/>
            <person name="Liu Z.J."/>
        </authorList>
    </citation>
    <scope>NUCLEOTIDE SEQUENCE</scope>
    <source>
        <strain evidence="1">CP</strain>
    </source>
</reference>
<sequence>MFSNAQFEGAVEPSQLSYLLDLPSHLSKEPSPPDSPAISKSVIPLISKSNLVHKPLIAPIDESLL</sequence>
<organism evidence="1 2">
    <name type="scientific">Acorus calamus</name>
    <name type="common">Sweet flag</name>
    <dbReference type="NCBI Taxonomy" id="4465"/>
    <lineage>
        <taxon>Eukaryota</taxon>
        <taxon>Viridiplantae</taxon>
        <taxon>Streptophyta</taxon>
        <taxon>Embryophyta</taxon>
        <taxon>Tracheophyta</taxon>
        <taxon>Spermatophyta</taxon>
        <taxon>Magnoliopsida</taxon>
        <taxon>Liliopsida</taxon>
        <taxon>Acoraceae</taxon>
        <taxon>Acorus</taxon>
    </lineage>
</organism>
<evidence type="ECO:0000313" key="2">
    <source>
        <dbReference type="Proteomes" id="UP001180020"/>
    </source>
</evidence>
<evidence type="ECO:0000313" key="1">
    <source>
        <dbReference type="EMBL" id="KAK1296797.1"/>
    </source>
</evidence>
<comment type="caution">
    <text evidence="1">The sequence shown here is derived from an EMBL/GenBank/DDBJ whole genome shotgun (WGS) entry which is preliminary data.</text>
</comment>
<dbReference type="Proteomes" id="UP001180020">
    <property type="component" value="Unassembled WGS sequence"/>
</dbReference>
<proteinExistence type="predicted"/>
<name>A0AAV9D9A1_ACOCL</name>
<dbReference type="EMBL" id="JAUJYO010000015">
    <property type="protein sequence ID" value="KAK1296797.1"/>
    <property type="molecule type" value="Genomic_DNA"/>
</dbReference>
<reference evidence="1" key="2">
    <citation type="submission" date="2023-06" db="EMBL/GenBank/DDBJ databases">
        <authorList>
            <person name="Ma L."/>
            <person name="Liu K.-W."/>
            <person name="Li Z."/>
            <person name="Hsiao Y.-Y."/>
            <person name="Qi Y."/>
            <person name="Fu T."/>
            <person name="Tang G."/>
            <person name="Zhang D."/>
            <person name="Sun W.-H."/>
            <person name="Liu D.-K."/>
            <person name="Li Y."/>
            <person name="Chen G.-Z."/>
            <person name="Liu X.-D."/>
            <person name="Liao X.-Y."/>
            <person name="Jiang Y.-T."/>
            <person name="Yu X."/>
            <person name="Hao Y."/>
            <person name="Huang J."/>
            <person name="Zhao X.-W."/>
            <person name="Ke S."/>
            <person name="Chen Y.-Y."/>
            <person name="Wu W.-L."/>
            <person name="Hsu J.-L."/>
            <person name="Lin Y.-F."/>
            <person name="Huang M.-D."/>
            <person name="Li C.-Y."/>
            <person name="Huang L."/>
            <person name="Wang Z.-W."/>
            <person name="Zhao X."/>
            <person name="Zhong W.-Y."/>
            <person name="Peng D.-H."/>
            <person name="Ahmad S."/>
            <person name="Lan S."/>
            <person name="Zhang J.-S."/>
            <person name="Tsai W.-C."/>
            <person name="Van De Peer Y."/>
            <person name="Liu Z.-J."/>
        </authorList>
    </citation>
    <scope>NUCLEOTIDE SEQUENCE</scope>
    <source>
        <strain evidence="1">CP</strain>
        <tissue evidence="1">Leaves</tissue>
    </source>
</reference>
<keyword evidence="2" id="KW-1185">Reference proteome</keyword>
<protein>
    <submittedName>
        <fullName evidence="1">Uncharacterized protein</fullName>
    </submittedName>
</protein>
<gene>
    <name evidence="1" type="ORF">QJS10_CPB15g00653</name>
</gene>
<accession>A0AAV9D9A1</accession>
<dbReference type="AlphaFoldDB" id="A0AAV9D9A1"/>